<accession>A0A4R6T277</accession>
<dbReference type="RefSeq" id="WP_133574505.1">
    <property type="nucleotide sequence ID" value="NZ_SNYC01000003.1"/>
</dbReference>
<dbReference type="Proteomes" id="UP000295620">
    <property type="component" value="Unassembled WGS sequence"/>
</dbReference>
<dbReference type="CDD" id="cd07820">
    <property type="entry name" value="SRPBCC_3"/>
    <property type="match status" value="1"/>
</dbReference>
<protein>
    <recommendedName>
        <fullName evidence="3">Ligand-binding SRPBCC domain-containing protein</fullName>
    </recommendedName>
</protein>
<dbReference type="AlphaFoldDB" id="A0A4R6T277"/>
<organism evidence="1 2">
    <name type="scientific">Pedobacter metabolipauper</name>
    <dbReference type="NCBI Taxonomy" id="425513"/>
    <lineage>
        <taxon>Bacteria</taxon>
        <taxon>Pseudomonadati</taxon>
        <taxon>Bacteroidota</taxon>
        <taxon>Sphingobacteriia</taxon>
        <taxon>Sphingobacteriales</taxon>
        <taxon>Sphingobacteriaceae</taxon>
        <taxon>Pedobacter</taxon>
    </lineage>
</organism>
<dbReference type="EMBL" id="SNYC01000003">
    <property type="protein sequence ID" value="TDQ11431.1"/>
    <property type="molecule type" value="Genomic_DNA"/>
</dbReference>
<gene>
    <name evidence="1" type="ORF">ATK78_0553</name>
</gene>
<evidence type="ECO:0000313" key="2">
    <source>
        <dbReference type="Proteomes" id="UP000295620"/>
    </source>
</evidence>
<dbReference type="OrthoDB" id="9801773at2"/>
<comment type="caution">
    <text evidence="1">The sequence shown here is derived from an EMBL/GenBank/DDBJ whole genome shotgun (WGS) entry which is preliminary data.</text>
</comment>
<dbReference type="InterPro" id="IPR023393">
    <property type="entry name" value="START-like_dom_sf"/>
</dbReference>
<proteinExistence type="predicted"/>
<sequence>MPTIHLETFILADTHEVFDLARSIDLHIVSTKQTNERAVAGKTSGLIELNETVTWQAKHFGIVQKLTTQITEYQKPDYFVDEQLSGAFKSFKHEHRFEAKDGGTLMTDVFQYVSPLGFLGKLADRIILKKYMESLLRLRNEVIREHAERH</sequence>
<evidence type="ECO:0008006" key="3">
    <source>
        <dbReference type="Google" id="ProtNLM"/>
    </source>
</evidence>
<evidence type="ECO:0000313" key="1">
    <source>
        <dbReference type="EMBL" id="TDQ11431.1"/>
    </source>
</evidence>
<dbReference type="Gene3D" id="3.30.530.20">
    <property type="match status" value="1"/>
</dbReference>
<dbReference type="SUPFAM" id="SSF55961">
    <property type="entry name" value="Bet v1-like"/>
    <property type="match status" value="1"/>
</dbReference>
<name>A0A4R6T277_9SPHI</name>
<keyword evidence="2" id="KW-1185">Reference proteome</keyword>
<reference evidence="1 2" key="1">
    <citation type="submission" date="2019-03" db="EMBL/GenBank/DDBJ databases">
        <title>Genomic Encyclopedia of Archaeal and Bacterial Type Strains, Phase II (KMG-II): from individual species to whole genera.</title>
        <authorList>
            <person name="Goeker M."/>
        </authorList>
    </citation>
    <scope>NUCLEOTIDE SEQUENCE [LARGE SCALE GENOMIC DNA]</scope>
    <source>
        <strain evidence="1 2">DSM 19035</strain>
    </source>
</reference>